<organism evidence="1">
    <name type="scientific">Ophidiomyces ophidiicola</name>
    <dbReference type="NCBI Taxonomy" id="1387563"/>
    <lineage>
        <taxon>Eukaryota</taxon>
        <taxon>Fungi</taxon>
        <taxon>Dikarya</taxon>
        <taxon>Ascomycota</taxon>
        <taxon>Pezizomycotina</taxon>
        <taxon>Eurotiomycetes</taxon>
        <taxon>Eurotiomycetidae</taxon>
        <taxon>Onygenales</taxon>
        <taxon>Onygenaceae</taxon>
        <taxon>Ophidiomyces</taxon>
    </lineage>
</organism>
<comment type="caution">
    <text evidence="1">The sequence shown here is derived from an EMBL/GenBank/DDBJ whole genome shotgun (WGS) entry which is preliminary data.</text>
</comment>
<proteinExistence type="predicted"/>
<dbReference type="EMBL" id="JALBCA010000092">
    <property type="protein sequence ID" value="KAI2383351.1"/>
    <property type="molecule type" value="Genomic_DNA"/>
</dbReference>
<name>A0ACB8UR26_9EURO</name>
<evidence type="ECO:0000313" key="1">
    <source>
        <dbReference type="EMBL" id="KAI2383351.1"/>
    </source>
</evidence>
<sequence>MNDSMLRHLKIAIDNITTSSNLPIDLHGWCRQVAIAASTESIWGELNPFKSVEVQDAFWEYESNLSRLLFSPFPQVTASVPRKARDKIARNFIKYFEIGGHLISSDFAFARWKIQNDAGATIENIARNETASSIGILSNTVPSTFWTIFDIYSRPELLAELRAEITEVAIKSQRQEDGITVHTIDLADIRNKCSLLVSTFQEVLRLRSCAAPTRIVREDIEVDSQCFLRKGSIVQMPAYFMSREILTWGPDAESFNPRRFVPSNGGGKENRHKAPGFMAFGTSPNICPGRHFASGVVVATVAMLMLRFDIQPVAGSWEPPTINPKSITASIPPPREAFMIRFTPRERFEGMEWRFKVTMGTGKVPLITG</sequence>
<accession>A0ACB8UR26</accession>
<protein>
    <submittedName>
        <fullName evidence="1">Uncharacterized protein</fullName>
    </submittedName>
</protein>
<gene>
    <name evidence="1" type="ORF">LOY88_005318</name>
</gene>
<reference evidence="1" key="1">
    <citation type="journal article" date="2022" name="bioRxiv">
        <title>Population genetic analysis of Ophidiomyces ophidiicola, the causative agent of snake fungal disease, indicates recent introductions to the USA.</title>
        <authorList>
            <person name="Ladner J.T."/>
            <person name="Palmer J.M."/>
            <person name="Ettinger C.L."/>
            <person name="Stajich J.E."/>
            <person name="Farrell T.M."/>
            <person name="Glorioso B.M."/>
            <person name="Lawson B."/>
            <person name="Price S.J."/>
            <person name="Stengle A.G."/>
            <person name="Grear D.A."/>
            <person name="Lorch J.M."/>
        </authorList>
    </citation>
    <scope>NUCLEOTIDE SEQUENCE</scope>
    <source>
        <strain evidence="1">NWHC 24266-5</strain>
    </source>
</reference>